<dbReference type="Pfam" id="PF03004">
    <property type="entry name" value="Transposase_24"/>
    <property type="match status" value="1"/>
</dbReference>
<protein>
    <recommendedName>
        <fullName evidence="4">Transposase, Ptta/En/Spm, plant</fullName>
    </recommendedName>
</protein>
<organism evidence="2 3">
    <name type="scientific">Rubus argutus</name>
    <name type="common">Southern blackberry</name>
    <dbReference type="NCBI Taxonomy" id="59490"/>
    <lineage>
        <taxon>Eukaryota</taxon>
        <taxon>Viridiplantae</taxon>
        <taxon>Streptophyta</taxon>
        <taxon>Embryophyta</taxon>
        <taxon>Tracheophyta</taxon>
        <taxon>Spermatophyta</taxon>
        <taxon>Magnoliopsida</taxon>
        <taxon>eudicotyledons</taxon>
        <taxon>Gunneridae</taxon>
        <taxon>Pentapetalae</taxon>
        <taxon>rosids</taxon>
        <taxon>fabids</taxon>
        <taxon>Rosales</taxon>
        <taxon>Rosaceae</taxon>
        <taxon>Rosoideae</taxon>
        <taxon>Rosoideae incertae sedis</taxon>
        <taxon>Rubus</taxon>
    </lineage>
</organism>
<reference evidence="2 3" key="1">
    <citation type="journal article" date="2023" name="G3 (Bethesda)">
        <title>A chromosome-length genome assembly and annotation of blackberry (Rubus argutus, cv. 'Hillquist').</title>
        <authorList>
            <person name="Bruna T."/>
            <person name="Aryal R."/>
            <person name="Dudchenko O."/>
            <person name="Sargent D.J."/>
            <person name="Mead D."/>
            <person name="Buti M."/>
            <person name="Cavallini A."/>
            <person name="Hytonen T."/>
            <person name="Andres J."/>
            <person name="Pham M."/>
            <person name="Weisz D."/>
            <person name="Mascagni F."/>
            <person name="Usai G."/>
            <person name="Natali L."/>
            <person name="Bassil N."/>
            <person name="Fernandez G.E."/>
            <person name="Lomsadze A."/>
            <person name="Armour M."/>
            <person name="Olukolu B."/>
            <person name="Poorten T."/>
            <person name="Britton C."/>
            <person name="Davik J."/>
            <person name="Ashrafi H."/>
            <person name="Aiden E.L."/>
            <person name="Borodovsky M."/>
            <person name="Worthington M."/>
        </authorList>
    </citation>
    <scope>NUCLEOTIDE SEQUENCE [LARGE SCALE GENOMIC DNA]</scope>
    <source>
        <strain evidence="2">PI 553951</strain>
    </source>
</reference>
<name>A0AAW1X4I0_RUBAR</name>
<dbReference type="Proteomes" id="UP001457282">
    <property type="component" value="Unassembled WGS sequence"/>
</dbReference>
<sequence length="440" mass="50003">MNSTMLDNEALMLQIFGTGDANVTDDSHETVHHSAAPSRHTNHVVEVDSIASIGRTSETTATLTRPSSRNLSLRVNNKKINQKRKSKHRGLNKPAFATHYPEKLIFNTAGQAVAPRCKVAKYSRYIGMLATDPSIFPINVKDYRTLRKLGQVDKAWKIVKDSIDWGYDENRAKEERIKKTVEKKLNDRWRKFKYVLHQEYYLPFIGDPERFECDDGRADSGQYQKLVDIWDEGGYSEKRSATNIINRKQLRVCHTAGSMTFAQMRYEWELEHPGQVLDRSTFFKLAHTKKGKGAELSKAINEEAQQHFDMLALLEQREYEAGKELTPKLKDQLFAEHFGPETQNGVRGYGIGVQWQDVPGVVTKNKGMSHQVQALRDALEIANNKHEEAILVVELAKAEMDKMKEATNLKEQKLEEDLNSIKRQLCAVSPLAAIFEGGGT</sequence>
<gene>
    <name evidence="2" type="ORF">M0R45_019117</name>
</gene>
<keyword evidence="3" id="KW-1185">Reference proteome</keyword>
<evidence type="ECO:0008006" key="4">
    <source>
        <dbReference type="Google" id="ProtNLM"/>
    </source>
</evidence>
<dbReference type="PANTHER" id="PTHR33144:SF45">
    <property type="entry name" value="TRANSPOSASE TNP1_EN_SPM-LIKE DOMAIN-CONTAINING PROTEIN"/>
    <property type="match status" value="1"/>
</dbReference>
<dbReference type="InterPro" id="IPR004252">
    <property type="entry name" value="Probable_transposase_24"/>
</dbReference>
<feature type="coiled-coil region" evidence="1">
    <location>
        <begin position="365"/>
        <end position="424"/>
    </location>
</feature>
<proteinExistence type="predicted"/>
<evidence type="ECO:0000256" key="1">
    <source>
        <dbReference type="SAM" id="Coils"/>
    </source>
</evidence>
<evidence type="ECO:0000313" key="3">
    <source>
        <dbReference type="Proteomes" id="UP001457282"/>
    </source>
</evidence>
<dbReference type="EMBL" id="JBEDUW010000004">
    <property type="protein sequence ID" value="KAK9931861.1"/>
    <property type="molecule type" value="Genomic_DNA"/>
</dbReference>
<dbReference type="AlphaFoldDB" id="A0AAW1X4I0"/>
<evidence type="ECO:0000313" key="2">
    <source>
        <dbReference type="EMBL" id="KAK9931861.1"/>
    </source>
</evidence>
<dbReference type="PANTHER" id="PTHR33144">
    <property type="entry name" value="OS10G0409366 PROTEIN-RELATED"/>
    <property type="match status" value="1"/>
</dbReference>
<accession>A0AAW1X4I0</accession>
<comment type="caution">
    <text evidence="2">The sequence shown here is derived from an EMBL/GenBank/DDBJ whole genome shotgun (WGS) entry which is preliminary data.</text>
</comment>
<keyword evidence="1" id="KW-0175">Coiled coil</keyword>